<reference evidence="8 9" key="1">
    <citation type="journal article" date="2019" name="Appl. Microbiol. Biotechnol.">
        <title>Genome sequence of Isaria javanica and comparative genome analysis insights into family S53 peptidase evolution in fungal entomopathogens.</title>
        <authorList>
            <person name="Lin R."/>
            <person name="Zhang X."/>
            <person name="Xin B."/>
            <person name="Zou M."/>
            <person name="Gao Y."/>
            <person name="Qin F."/>
            <person name="Hu Q."/>
            <person name="Xie B."/>
            <person name="Cheng X."/>
        </authorList>
    </citation>
    <scope>NUCLEOTIDE SEQUENCE [LARGE SCALE GENOMIC DNA]</scope>
    <source>
        <strain evidence="8 9">IJ1G</strain>
    </source>
</reference>
<keyword evidence="3" id="KW-0809">Transit peptide</keyword>
<name>A0A545WAE8_9HYPO</name>
<dbReference type="GO" id="GO:0003735">
    <property type="term" value="F:structural constituent of ribosome"/>
    <property type="evidence" value="ECO:0007669"/>
    <property type="project" value="TreeGrafter"/>
</dbReference>
<dbReference type="STRING" id="43265.A0A545WAE8"/>
<evidence type="ECO:0000256" key="6">
    <source>
        <dbReference type="ARBA" id="ARBA00023274"/>
    </source>
</evidence>
<dbReference type="PANTHER" id="PTHR12810:SF0">
    <property type="entry name" value="SMALL RIBOSOMAL SUBUNIT PROTEIN MS29"/>
    <property type="match status" value="1"/>
</dbReference>
<comment type="caution">
    <text evidence="8">The sequence shown here is derived from an EMBL/GenBank/DDBJ whole genome shotgun (WGS) entry which is preliminary data.</text>
</comment>
<protein>
    <recommendedName>
        <fullName evidence="7">Small ribosomal subunit protein mS29</fullName>
    </recommendedName>
</protein>
<evidence type="ECO:0000256" key="7">
    <source>
        <dbReference type="ARBA" id="ARBA00035140"/>
    </source>
</evidence>
<evidence type="ECO:0000256" key="3">
    <source>
        <dbReference type="ARBA" id="ARBA00022946"/>
    </source>
</evidence>
<accession>A0A545WAE8</accession>
<organism evidence="8 9">
    <name type="scientific">Cordyceps javanica</name>
    <dbReference type="NCBI Taxonomy" id="43265"/>
    <lineage>
        <taxon>Eukaryota</taxon>
        <taxon>Fungi</taxon>
        <taxon>Dikarya</taxon>
        <taxon>Ascomycota</taxon>
        <taxon>Pezizomycotina</taxon>
        <taxon>Sordariomycetes</taxon>
        <taxon>Hypocreomycetidae</taxon>
        <taxon>Hypocreales</taxon>
        <taxon>Cordycipitaceae</taxon>
        <taxon>Cordyceps</taxon>
    </lineage>
</organism>
<evidence type="ECO:0000256" key="2">
    <source>
        <dbReference type="ARBA" id="ARBA00009863"/>
    </source>
</evidence>
<dbReference type="PANTHER" id="PTHR12810">
    <property type="entry name" value="MITOCHONDRIAL 28S RIBOSOMAL PROTEIN S29"/>
    <property type="match status" value="1"/>
</dbReference>
<evidence type="ECO:0000313" key="8">
    <source>
        <dbReference type="EMBL" id="TQV99416.1"/>
    </source>
</evidence>
<evidence type="ECO:0000256" key="1">
    <source>
        <dbReference type="ARBA" id="ARBA00004173"/>
    </source>
</evidence>
<evidence type="ECO:0000313" key="9">
    <source>
        <dbReference type="Proteomes" id="UP000315783"/>
    </source>
</evidence>
<dbReference type="Proteomes" id="UP000315783">
    <property type="component" value="Unassembled WGS sequence"/>
</dbReference>
<sequence length="468" mass="50516">MAAAAAAAHSFKAAMLRPALLPRAPRIQPVLVAAAPLSTTSRLAAAAGGVKSRRDLVKPTKKTFNRKRLGVENVRKPAPGERKAFRKRITLSSNSALAVEGLRSLDAGLLADTQSTATVVELPDPVVDQLRALGAFRPSQSWGLFRKPHVLVRKETVEMVTRMDRSVAGKEVAKMILTGSRASGKSTALVKAMSHALKNEWVVINIPEAQDLVIAHTDYAPVPNTEPMQFTQPTYTLNLLQNILRANKAVLEKLKVEQKSSLTGGLPEGSSLAALITNVREPDAAWAGFSALWSELMLPGRPPVLMTMDGLTFANRDTQYRDPAFNKVHAHHLTLVGHFFAALSGATKMPNGGAVIVADSASNTPARHPSEALVLAQLEAGQADRAVPTPDPYLRGYDDKVYDALKNCHVLRLEGISKDEARALMEYWGASGLVRDVLSAELVAQKWALGGHGNIGEMERVVLQNLKM</sequence>
<dbReference type="GO" id="GO:0005763">
    <property type="term" value="C:mitochondrial small ribosomal subunit"/>
    <property type="evidence" value="ECO:0007669"/>
    <property type="project" value="TreeGrafter"/>
</dbReference>
<evidence type="ECO:0000256" key="4">
    <source>
        <dbReference type="ARBA" id="ARBA00022980"/>
    </source>
</evidence>
<keyword evidence="4 8" id="KW-0689">Ribosomal protein</keyword>
<keyword evidence="5" id="KW-0496">Mitochondrion</keyword>
<comment type="subcellular location">
    <subcellularLocation>
        <location evidence="1">Mitochondrion</location>
    </subcellularLocation>
</comment>
<dbReference type="EMBL" id="SPUK01000002">
    <property type="protein sequence ID" value="TQV99416.1"/>
    <property type="molecule type" value="Genomic_DNA"/>
</dbReference>
<dbReference type="OrthoDB" id="274828at2759"/>
<keyword evidence="9" id="KW-1185">Reference proteome</keyword>
<dbReference type="AlphaFoldDB" id="A0A545WAE8"/>
<comment type="similarity">
    <text evidence="2">Belongs to the mitochondrion-specific ribosomal protein mS29 family.</text>
</comment>
<keyword evidence="6" id="KW-0687">Ribonucleoprotein</keyword>
<proteinExistence type="inferred from homology"/>
<dbReference type="Pfam" id="PF10236">
    <property type="entry name" value="DAP3"/>
    <property type="match status" value="1"/>
</dbReference>
<dbReference type="InterPro" id="IPR019368">
    <property type="entry name" value="Ribosomal_mS29"/>
</dbReference>
<evidence type="ECO:0000256" key="5">
    <source>
        <dbReference type="ARBA" id="ARBA00023128"/>
    </source>
</evidence>
<gene>
    <name evidence="8" type="ORF">IF1G_01631</name>
</gene>